<evidence type="ECO:0000256" key="1">
    <source>
        <dbReference type="SAM" id="MobiDB-lite"/>
    </source>
</evidence>
<comment type="caution">
    <text evidence="2">The sequence shown here is derived from an EMBL/GenBank/DDBJ whole genome shotgun (WGS) entry which is preliminary data.</text>
</comment>
<organism evidence="2 3">
    <name type="scientific">Rhodococcoides trifolii</name>
    <dbReference type="NCBI Taxonomy" id="908250"/>
    <lineage>
        <taxon>Bacteria</taxon>
        <taxon>Bacillati</taxon>
        <taxon>Actinomycetota</taxon>
        <taxon>Actinomycetes</taxon>
        <taxon>Mycobacteriales</taxon>
        <taxon>Nocardiaceae</taxon>
        <taxon>Rhodococcoides</taxon>
    </lineage>
</organism>
<reference evidence="2" key="2">
    <citation type="submission" date="2020-09" db="EMBL/GenBank/DDBJ databases">
        <authorList>
            <person name="Sun Q."/>
            <person name="Sedlacek I."/>
        </authorList>
    </citation>
    <scope>NUCLEOTIDE SEQUENCE</scope>
    <source>
        <strain evidence="2">CCM 7905</strain>
    </source>
</reference>
<dbReference type="AlphaFoldDB" id="A0A917CX93"/>
<evidence type="ECO:0000313" key="2">
    <source>
        <dbReference type="EMBL" id="GGG00076.1"/>
    </source>
</evidence>
<reference evidence="2" key="1">
    <citation type="journal article" date="2014" name="Int. J. Syst. Evol. Microbiol.">
        <title>Complete genome sequence of Corynebacterium casei LMG S-19264T (=DSM 44701T), isolated from a smear-ripened cheese.</title>
        <authorList>
            <consortium name="US DOE Joint Genome Institute (JGI-PGF)"/>
            <person name="Walter F."/>
            <person name="Albersmeier A."/>
            <person name="Kalinowski J."/>
            <person name="Ruckert C."/>
        </authorList>
    </citation>
    <scope>NUCLEOTIDE SEQUENCE</scope>
    <source>
        <strain evidence="2">CCM 7905</strain>
    </source>
</reference>
<protein>
    <recommendedName>
        <fullName evidence="4">DUF559 domain-containing protein</fullName>
    </recommendedName>
</protein>
<dbReference type="EMBL" id="BMCU01000001">
    <property type="protein sequence ID" value="GGG00076.1"/>
    <property type="molecule type" value="Genomic_DNA"/>
</dbReference>
<evidence type="ECO:0000313" key="3">
    <source>
        <dbReference type="Proteomes" id="UP000654257"/>
    </source>
</evidence>
<sequence>MPEIIRRADAIARGVTDSELRSYCRTGTYRQLIRGVYVERAEFDALTPSAQHRLTARAVLASDAAVLSHVTAAVVHGIDVWNIPLDYVHVTRNRSTGGRLEGARHVHSSPYSDDETVVKDGLRITSVARTIADIARTVPFEEAVCAADCAARRFGLTREHIEECLDRRPTHPGNRRARRVAAFMDRRSESVGESRSRVMLADFEPSLQDEFPCEGRMVRVDFLIKKRVVGGFDGRMKYQGKDADDVLWAEKRRENALRGLGLEVVRWTWADLYTPDVVIERIRRALARTTPPTPEYRPPTGSTRRPPRRP</sequence>
<accession>A0A917CX93</accession>
<gene>
    <name evidence="2" type="ORF">GCM10007304_12500</name>
</gene>
<keyword evidence="3" id="KW-1185">Reference proteome</keyword>
<proteinExistence type="predicted"/>
<feature type="region of interest" description="Disordered" evidence="1">
    <location>
        <begin position="288"/>
        <end position="310"/>
    </location>
</feature>
<evidence type="ECO:0008006" key="4">
    <source>
        <dbReference type="Google" id="ProtNLM"/>
    </source>
</evidence>
<name>A0A917CX93_9NOCA</name>
<dbReference type="Proteomes" id="UP000654257">
    <property type="component" value="Unassembled WGS sequence"/>
</dbReference>
<dbReference type="RefSeq" id="WP_229745800.1">
    <property type="nucleotide sequence ID" value="NZ_BMCU01000001.1"/>
</dbReference>